<dbReference type="GO" id="GO:0004519">
    <property type="term" value="F:endonuclease activity"/>
    <property type="evidence" value="ECO:0007669"/>
    <property type="project" value="UniProtKB-KW"/>
</dbReference>
<proteinExistence type="predicted"/>
<keyword evidence="5" id="KW-0378">Hydrolase</keyword>
<evidence type="ECO:0000256" key="5">
    <source>
        <dbReference type="ARBA" id="ARBA00022801"/>
    </source>
</evidence>
<reference evidence="9" key="1">
    <citation type="submission" date="2016-06" db="EMBL/GenBank/DDBJ databases">
        <title>Parallel loss of symbiosis genes in relatives of nitrogen-fixing non-legume Parasponia.</title>
        <authorList>
            <person name="Van Velzen R."/>
            <person name="Holmer R."/>
            <person name="Bu F."/>
            <person name="Rutten L."/>
            <person name="Van Zeijl A."/>
            <person name="Liu W."/>
            <person name="Santuari L."/>
            <person name="Cao Q."/>
            <person name="Sharma T."/>
            <person name="Shen D."/>
            <person name="Roswanjaya Y."/>
            <person name="Wardhani T."/>
            <person name="Kalhor M.S."/>
            <person name="Jansen J."/>
            <person name="Van den Hoogen J."/>
            <person name="Gungor B."/>
            <person name="Hartog M."/>
            <person name="Hontelez J."/>
            <person name="Verver J."/>
            <person name="Yang W.-C."/>
            <person name="Schijlen E."/>
            <person name="Repin R."/>
            <person name="Schilthuizen M."/>
            <person name="Schranz E."/>
            <person name="Heidstra R."/>
            <person name="Miyata K."/>
            <person name="Fedorova E."/>
            <person name="Kohlen W."/>
            <person name="Bisseling T."/>
            <person name="Smit S."/>
            <person name="Geurts R."/>
        </authorList>
    </citation>
    <scope>NUCLEOTIDE SEQUENCE [LARGE SCALE GENOMIC DNA]</scope>
    <source>
        <strain evidence="9">cv. WU1-14</strain>
    </source>
</reference>
<protein>
    <recommendedName>
        <fullName evidence="7">Reverse transcriptase RNase H-like domain-containing protein</fullName>
    </recommendedName>
</protein>
<feature type="domain" description="Reverse transcriptase RNase H-like" evidence="7">
    <location>
        <begin position="2"/>
        <end position="96"/>
    </location>
</feature>
<dbReference type="CDD" id="cd09274">
    <property type="entry name" value="RNase_HI_RT_Ty3"/>
    <property type="match status" value="1"/>
</dbReference>
<keyword evidence="9" id="KW-1185">Reference proteome</keyword>
<dbReference type="PANTHER" id="PTHR34072">
    <property type="entry name" value="ENZYMATIC POLYPROTEIN-RELATED"/>
    <property type="match status" value="1"/>
</dbReference>
<evidence type="ECO:0000313" key="9">
    <source>
        <dbReference type="Proteomes" id="UP000237105"/>
    </source>
</evidence>
<accession>A0A2P5B4B2</accession>
<dbReference type="Pfam" id="PF17917">
    <property type="entry name" value="RT_RNaseH"/>
    <property type="match status" value="1"/>
</dbReference>
<dbReference type="PANTHER" id="PTHR34072:SF57">
    <property type="entry name" value="RNA-DIRECTED DNA POLYMERASE"/>
    <property type="match status" value="1"/>
</dbReference>
<evidence type="ECO:0000256" key="3">
    <source>
        <dbReference type="ARBA" id="ARBA00022722"/>
    </source>
</evidence>
<dbReference type="AlphaFoldDB" id="A0A2P5B4B2"/>
<dbReference type="GO" id="GO:0003964">
    <property type="term" value="F:RNA-directed DNA polymerase activity"/>
    <property type="evidence" value="ECO:0007669"/>
    <property type="project" value="UniProtKB-KW"/>
</dbReference>
<sequence length="100" mass="11692">MCDAIDFAIRVVLGRKCDKIFRAIYYASKTLNDAQQNYTTTKKEMLTVVLACDKFWAYLIGAKMIVYTDHVAIQNIFAKKEEKSQLIQWFLLLQEFDVEI</sequence>
<keyword evidence="6" id="KW-0695">RNA-directed DNA polymerase</keyword>
<dbReference type="STRING" id="3476.A0A2P5B4B2"/>
<keyword evidence="3" id="KW-0540">Nuclease</keyword>
<dbReference type="Gene3D" id="3.10.20.370">
    <property type="match status" value="1"/>
</dbReference>
<evidence type="ECO:0000256" key="2">
    <source>
        <dbReference type="ARBA" id="ARBA00022695"/>
    </source>
</evidence>
<dbReference type="InterPro" id="IPR041373">
    <property type="entry name" value="RT_RNaseH"/>
</dbReference>
<gene>
    <name evidence="8" type="ORF">PanWU01x14_272410</name>
</gene>
<comment type="caution">
    <text evidence="8">The sequence shown here is derived from an EMBL/GenBank/DDBJ whole genome shotgun (WGS) entry which is preliminary data.</text>
</comment>
<name>A0A2P5B4B2_PARAD</name>
<evidence type="ECO:0000256" key="6">
    <source>
        <dbReference type="ARBA" id="ARBA00022918"/>
    </source>
</evidence>
<keyword evidence="4" id="KW-0255">Endonuclease</keyword>
<evidence type="ECO:0000256" key="4">
    <source>
        <dbReference type="ARBA" id="ARBA00022759"/>
    </source>
</evidence>
<keyword evidence="1" id="KW-0808">Transferase</keyword>
<dbReference type="OrthoDB" id="1194521at2759"/>
<dbReference type="SUPFAM" id="SSF56672">
    <property type="entry name" value="DNA/RNA polymerases"/>
    <property type="match status" value="1"/>
</dbReference>
<organism evidence="8 9">
    <name type="scientific">Parasponia andersonii</name>
    <name type="common">Sponia andersonii</name>
    <dbReference type="NCBI Taxonomy" id="3476"/>
    <lineage>
        <taxon>Eukaryota</taxon>
        <taxon>Viridiplantae</taxon>
        <taxon>Streptophyta</taxon>
        <taxon>Embryophyta</taxon>
        <taxon>Tracheophyta</taxon>
        <taxon>Spermatophyta</taxon>
        <taxon>Magnoliopsida</taxon>
        <taxon>eudicotyledons</taxon>
        <taxon>Gunneridae</taxon>
        <taxon>Pentapetalae</taxon>
        <taxon>rosids</taxon>
        <taxon>fabids</taxon>
        <taxon>Rosales</taxon>
        <taxon>Cannabaceae</taxon>
        <taxon>Parasponia</taxon>
    </lineage>
</organism>
<dbReference type="EMBL" id="JXTB01000367">
    <property type="protein sequence ID" value="PON43624.1"/>
    <property type="molecule type" value="Genomic_DNA"/>
</dbReference>
<dbReference type="GO" id="GO:0016787">
    <property type="term" value="F:hydrolase activity"/>
    <property type="evidence" value="ECO:0007669"/>
    <property type="project" value="UniProtKB-KW"/>
</dbReference>
<dbReference type="InterPro" id="IPR043502">
    <property type="entry name" value="DNA/RNA_pol_sf"/>
</dbReference>
<evidence type="ECO:0000256" key="1">
    <source>
        <dbReference type="ARBA" id="ARBA00022679"/>
    </source>
</evidence>
<evidence type="ECO:0000259" key="7">
    <source>
        <dbReference type="Pfam" id="PF17917"/>
    </source>
</evidence>
<keyword evidence="2" id="KW-0548">Nucleotidyltransferase</keyword>
<evidence type="ECO:0000313" key="8">
    <source>
        <dbReference type="EMBL" id="PON43624.1"/>
    </source>
</evidence>
<dbReference type="Proteomes" id="UP000237105">
    <property type="component" value="Unassembled WGS sequence"/>
</dbReference>